<reference evidence="3" key="1">
    <citation type="submission" date="2020-04" db="EMBL/GenBank/DDBJ databases">
        <authorList>
            <person name="Neveu A P."/>
        </authorList>
    </citation>
    <scope>NUCLEOTIDE SEQUENCE</scope>
    <source>
        <tissue evidence="3">Whole embryo</tissue>
    </source>
</reference>
<dbReference type="AlphaFoldDB" id="A0A6F9DIJ0"/>
<dbReference type="InterPro" id="IPR009078">
    <property type="entry name" value="Ferritin-like_SF"/>
</dbReference>
<dbReference type="InterPro" id="IPR008331">
    <property type="entry name" value="Ferritin_DPS_dom"/>
</dbReference>
<name>A0A6F9DIJ0_9ASCI</name>
<gene>
    <name evidence="3" type="primary">LOC100185827</name>
</gene>
<evidence type="ECO:0000259" key="2">
    <source>
        <dbReference type="PROSITE" id="PS50905"/>
    </source>
</evidence>
<dbReference type="GO" id="GO:0008199">
    <property type="term" value="F:ferric iron binding"/>
    <property type="evidence" value="ECO:0007669"/>
    <property type="project" value="InterPro"/>
</dbReference>
<keyword evidence="1" id="KW-0732">Signal</keyword>
<organism evidence="3">
    <name type="scientific">Phallusia mammillata</name>
    <dbReference type="NCBI Taxonomy" id="59560"/>
    <lineage>
        <taxon>Eukaryota</taxon>
        <taxon>Metazoa</taxon>
        <taxon>Chordata</taxon>
        <taxon>Tunicata</taxon>
        <taxon>Ascidiacea</taxon>
        <taxon>Phlebobranchia</taxon>
        <taxon>Ascidiidae</taxon>
        <taxon>Phallusia</taxon>
    </lineage>
</organism>
<dbReference type="SUPFAM" id="SSF47240">
    <property type="entry name" value="Ferritin-like"/>
    <property type="match status" value="1"/>
</dbReference>
<dbReference type="PROSITE" id="PS50905">
    <property type="entry name" value="FERRITIN_LIKE"/>
    <property type="match status" value="1"/>
</dbReference>
<feature type="domain" description="Ferritin-like diiron" evidence="2">
    <location>
        <begin position="96"/>
        <end position="267"/>
    </location>
</feature>
<evidence type="ECO:0000313" key="3">
    <source>
        <dbReference type="EMBL" id="CAB3262959.1"/>
    </source>
</evidence>
<proteinExistence type="evidence at transcript level"/>
<feature type="chain" id="PRO_5026348536" evidence="1">
    <location>
        <begin position="17"/>
        <end position="283"/>
    </location>
</feature>
<dbReference type="InterPro" id="IPR009040">
    <property type="entry name" value="Ferritin-like_diiron"/>
</dbReference>
<dbReference type="InterPro" id="IPR012347">
    <property type="entry name" value="Ferritin-like"/>
</dbReference>
<dbReference type="Pfam" id="PF00210">
    <property type="entry name" value="Ferritin"/>
    <property type="match status" value="1"/>
</dbReference>
<dbReference type="Gene3D" id="1.20.1260.10">
    <property type="match status" value="1"/>
</dbReference>
<dbReference type="EMBL" id="LR787097">
    <property type="protein sequence ID" value="CAB3262959.1"/>
    <property type="molecule type" value="mRNA"/>
</dbReference>
<sequence length="283" mass="32136">MKQVIWILLLSGFAKGQSFNQLVMVSPACSTNDEVTLKGSTVTNGAHWVTEDAGARISNAISPTTNVSFTRYDDFHFKLVNRRNEVLQQQTVRAVHQSQLPIVNMATKLVPRLLTHQYQYLALGHLYFRSISYLPNVGRFFRSKVDKTSALMDKVVNYIRAKHVTTAALDGSNPPNYSCFLFDKPNYGLQSPLNTEERELPRNLKHAFAIAFKYERGVVGLLTELVHAAEQFEDYELVEFLSTELIPELTKSMKILSDHKKSVGRISKNNEGLGEFIFDREFN</sequence>
<accession>A0A6F9DIJ0</accession>
<evidence type="ECO:0000256" key="1">
    <source>
        <dbReference type="SAM" id="SignalP"/>
    </source>
</evidence>
<feature type="signal peptide" evidence="1">
    <location>
        <begin position="1"/>
        <end position="16"/>
    </location>
</feature>
<protein>
    <submittedName>
        <fullName evidence="3">Uncharacterized protein LOC100185827</fullName>
    </submittedName>
</protein>